<dbReference type="AlphaFoldDB" id="A0A4Z2HMZ9"/>
<reference evidence="2 3" key="1">
    <citation type="submission" date="2019-03" db="EMBL/GenBank/DDBJ databases">
        <title>First draft genome of Liparis tanakae, snailfish: a comprehensive survey of snailfish specific genes.</title>
        <authorList>
            <person name="Kim W."/>
            <person name="Song I."/>
            <person name="Jeong J.-H."/>
            <person name="Kim D."/>
            <person name="Kim S."/>
            <person name="Ryu S."/>
            <person name="Song J.Y."/>
            <person name="Lee S.K."/>
        </authorList>
    </citation>
    <scope>NUCLEOTIDE SEQUENCE [LARGE SCALE GENOMIC DNA]</scope>
    <source>
        <tissue evidence="2">Muscle</tissue>
    </source>
</reference>
<evidence type="ECO:0000313" key="2">
    <source>
        <dbReference type="EMBL" id="TNN66665.1"/>
    </source>
</evidence>
<keyword evidence="3" id="KW-1185">Reference proteome</keyword>
<proteinExistence type="predicted"/>
<protein>
    <recommendedName>
        <fullName evidence="4">Secreted protein</fullName>
    </recommendedName>
</protein>
<accession>A0A4Z2HMZ9</accession>
<feature type="chain" id="PRO_5021340113" description="Secreted protein" evidence="1">
    <location>
        <begin position="16"/>
        <end position="103"/>
    </location>
</feature>
<feature type="signal peptide" evidence="1">
    <location>
        <begin position="1"/>
        <end position="15"/>
    </location>
</feature>
<keyword evidence="1" id="KW-0732">Signal</keyword>
<dbReference type="EMBL" id="SRLO01000215">
    <property type="protein sequence ID" value="TNN66665.1"/>
    <property type="molecule type" value="Genomic_DNA"/>
</dbReference>
<evidence type="ECO:0008006" key="4">
    <source>
        <dbReference type="Google" id="ProtNLM"/>
    </source>
</evidence>
<gene>
    <name evidence="2" type="ORF">EYF80_023054</name>
</gene>
<dbReference type="Proteomes" id="UP000314294">
    <property type="component" value="Unassembled WGS sequence"/>
</dbReference>
<evidence type="ECO:0000313" key="3">
    <source>
        <dbReference type="Proteomes" id="UP000314294"/>
    </source>
</evidence>
<comment type="caution">
    <text evidence="2">The sequence shown here is derived from an EMBL/GenBank/DDBJ whole genome shotgun (WGS) entry which is preliminary data.</text>
</comment>
<evidence type="ECO:0000256" key="1">
    <source>
        <dbReference type="SAM" id="SignalP"/>
    </source>
</evidence>
<organism evidence="2 3">
    <name type="scientific">Liparis tanakae</name>
    <name type="common">Tanaka's snailfish</name>
    <dbReference type="NCBI Taxonomy" id="230148"/>
    <lineage>
        <taxon>Eukaryota</taxon>
        <taxon>Metazoa</taxon>
        <taxon>Chordata</taxon>
        <taxon>Craniata</taxon>
        <taxon>Vertebrata</taxon>
        <taxon>Euteleostomi</taxon>
        <taxon>Actinopterygii</taxon>
        <taxon>Neopterygii</taxon>
        <taxon>Teleostei</taxon>
        <taxon>Neoteleostei</taxon>
        <taxon>Acanthomorphata</taxon>
        <taxon>Eupercaria</taxon>
        <taxon>Perciformes</taxon>
        <taxon>Cottioidei</taxon>
        <taxon>Cottales</taxon>
        <taxon>Liparidae</taxon>
        <taxon>Liparis</taxon>
    </lineage>
</organism>
<name>A0A4Z2HMZ9_9TELE</name>
<sequence length="103" mass="11008">MHLQLLPGLPSQLTAWLLTLSAAGMQRRAMVVGGPPSHLPVPLAARIGQLVLSAAPTDDLLSGKNVLPLSRCPVVPLSRCPVLRSLDSQDQTPESRLQKNTSR</sequence>